<dbReference type="PANTHER" id="PTHR24361">
    <property type="entry name" value="MITOGEN-ACTIVATED KINASE KINASE KINASE"/>
    <property type="match status" value="1"/>
</dbReference>
<keyword evidence="4" id="KW-0723">Serine/threonine-protein kinase</keyword>
<keyword evidence="1 3" id="KW-0547">Nucleotide-binding</keyword>
<dbReference type="PROSITE" id="PS00107">
    <property type="entry name" value="PROTEIN_KINASE_ATP"/>
    <property type="match status" value="1"/>
</dbReference>
<evidence type="ECO:0000256" key="1">
    <source>
        <dbReference type="ARBA" id="ARBA00022741"/>
    </source>
</evidence>
<dbReference type="SUPFAM" id="SSF56112">
    <property type="entry name" value="Protein kinase-like (PK-like)"/>
    <property type="match status" value="1"/>
</dbReference>
<evidence type="ECO:0000313" key="8">
    <source>
        <dbReference type="Proteomes" id="UP000186817"/>
    </source>
</evidence>
<dbReference type="InterPro" id="IPR053235">
    <property type="entry name" value="Ser_Thr_kinase"/>
</dbReference>
<evidence type="ECO:0000256" key="2">
    <source>
        <dbReference type="ARBA" id="ARBA00022840"/>
    </source>
</evidence>
<sequence length="353" mass="38953">MSGSLLQRRRSSGLKPAPLDMQSVSQAGFTRQDSMGRELEENYDLLEKIGRGSSGQVFRARRKADEKEVALKVMSATSPDVVASRRAEFEILSHLSHPNIVQGLDFFCSGSTAVIALSYHSGSTLSRAVRDSASSCLMEAYSKRLFRKLISAVSYLHEHRIVHRDVKADNILVSSDLMDLHLVDFNTARPLLEGGALTMTGTTEYAAPEVLNGESPSEQHDVWGAGLCLHWMLMGALPQCASGYSTLRKFAAAVHAMPVTCQGSRWEAFSPECRDVLRRCLTISRHQRPAAMLVLHLPWVVEGLPVLKRRATSPTMTFDDAIELWATSTIPSLPDSAARAHTQSLFVLQCEVW</sequence>
<evidence type="ECO:0000313" key="7">
    <source>
        <dbReference type="EMBL" id="OLQ06767.1"/>
    </source>
</evidence>
<dbReference type="Pfam" id="PF00069">
    <property type="entry name" value="Pkinase"/>
    <property type="match status" value="1"/>
</dbReference>
<keyword evidence="7" id="KW-0418">Kinase</keyword>
<dbReference type="PROSITE" id="PS00108">
    <property type="entry name" value="PROTEIN_KINASE_ST"/>
    <property type="match status" value="1"/>
</dbReference>
<proteinExistence type="inferred from homology"/>
<feature type="binding site" evidence="3">
    <location>
        <position position="72"/>
    </location>
    <ligand>
        <name>ATP</name>
        <dbReference type="ChEBI" id="CHEBI:30616"/>
    </ligand>
</feature>
<keyword evidence="7" id="KW-0808">Transferase</keyword>
<dbReference type="InterPro" id="IPR008271">
    <property type="entry name" value="Ser/Thr_kinase_AS"/>
</dbReference>
<dbReference type="AlphaFoldDB" id="A0A1Q9EHA9"/>
<dbReference type="Gene3D" id="1.10.510.10">
    <property type="entry name" value="Transferase(Phosphotransferase) domain 1"/>
    <property type="match status" value="1"/>
</dbReference>
<dbReference type="OrthoDB" id="10252354at2759"/>
<reference evidence="7 8" key="1">
    <citation type="submission" date="2016-02" db="EMBL/GenBank/DDBJ databases">
        <title>Genome analysis of coral dinoflagellate symbionts highlights evolutionary adaptations to a symbiotic lifestyle.</title>
        <authorList>
            <person name="Aranda M."/>
            <person name="Li Y."/>
            <person name="Liew Y.J."/>
            <person name="Baumgarten S."/>
            <person name="Simakov O."/>
            <person name="Wilson M."/>
            <person name="Piel J."/>
            <person name="Ashoor H."/>
            <person name="Bougouffa S."/>
            <person name="Bajic V.B."/>
            <person name="Ryu T."/>
            <person name="Ravasi T."/>
            <person name="Bayer T."/>
            <person name="Micklem G."/>
            <person name="Kim H."/>
            <person name="Bhak J."/>
            <person name="Lajeunesse T.C."/>
            <person name="Voolstra C.R."/>
        </authorList>
    </citation>
    <scope>NUCLEOTIDE SEQUENCE [LARGE SCALE GENOMIC DNA]</scope>
    <source>
        <strain evidence="7 8">CCMP2467</strain>
    </source>
</reference>
<evidence type="ECO:0000259" key="6">
    <source>
        <dbReference type="PROSITE" id="PS50011"/>
    </source>
</evidence>
<accession>A0A1Q9EHA9</accession>
<feature type="domain" description="Protein kinase" evidence="6">
    <location>
        <begin position="43"/>
        <end position="300"/>
    </location>
</feature>
<gene>
    <name evidence="7" type="primary">MARK3</name>
    <name evidence="7" type="ORF">AK812_SmicGene9873</name>
</gene>
<evidence type="ECO:0000256" key="5">
    <source>
        <dbReference type="SAM" id="MobiDB-lite"/>
    </source>
</evidence>
<dbReference type="InterPro" id="IPR000719">
    <property type="entry name" value="Prot_kinase_dom"/>
</dbReference>
<keyword evidence="2 3" id="KW-0067">ATP-binding</keyword>
<name>A0A1Q9EHA9_SYMMI</name>
<dbReference type="PROSITE" id="PS50011">
    <property type="entry name" value="PROTEIN_KINASE_DOM"/>
    <property type="match status" value="1"/>
</dbReference>
<protein>
    <submittedName>
        <fullName evidence="7">MAP/microtubule affinity-regulating kinase 3</fullName>
    </submittedName>
</protein>
<dbReference type="GO" id="GO:0004674">
    <property type="term" value="F:protein serine/threonine kinase activity"/>
    <property type="evidence" value="ECO:0007669"/>
    <property type="project" value="UniProtKB-KW"/>
</dbReference>
<comment type="caution">
    <text evidence="7">The sequence shown here is derived from an EMBL/GenBank/DDBJ whole genome shotgun (WGS) entry which is preliminary data.</text>
</comment>
<organism evidence="7 8">
    <name type="scientific">Symbiodinium microadriaticum</name>
    <name type="common">Dinoflagellate</name>
    <name type="synonym">Zooxanthella microadriatica</name>
    <dbReference type="NCBI Taxonomy" id="2951"/>
    <lineage>
        <taxon>Eukaryota</taxon>
        <taxon>Sar</taxon>
        <taxon>Alveolata</taxon>
        <taxon>Dinophyceae</taxon>
        <taxon>Suessiales</taxon>
        <taxon>Symbiodiniaceae</taxon>
        <taxon>Symbiodinium</taxon>
    </lineage>
</organism>
<keyword evidence="8" id="KW-1185">Reference proteome</keyword>
<evidence type="ECO:0000256" key="4">
    <source>
        <dbReference type="RuleBase" id="RU000304"/>
    </source>
</evidence>
<dbReference type="InterPro" id="IPR011009">
    <property type="entry name" value="Kinase-like_dom_sf"/>
</dbReference>
<feature type="region of interest" description="Disordered" evidence="5">
    <location>
        <begin position="1"/>
        <end position="33"/>
    </location>
</feature>
<dbReference type="OMA" id="SHRRYSH"/>
<dbReference type="GO" id="GO:0005524">
    <property type="term" value="F:ATP binding"/>
    <property type="evidence" value="ECO:0007669"/>
    <property type="project" value="UniProtKB-UniRule"/>
</dbReference>
<dbReference type="SMART" id="SM00220">
    <property type="entry name" value="S_TKc"/>
    <property type="match status" value="1"/>
</dbReference>
<dbReference type="EMBL" id="LSRX01000152">
    <property type="protein sequence ID" value="OLQ06767.1"/>
    <property type="molecule type" value="Genomic_DNA"/>
</dbReference>
<dbReference type="Proteomes" id="UP000186817">
    <property type="component" value="Unassembled WGS sequence"/>
</dbReference>
<comment type="similarity">
    <text evidence="4">Belongs to the protein kinase superfamily.</text>
</comment>
<dbReference type="GO" id="GO:0005737">
    <property type="term" value="C:cytoplasm"/>
    <property type="evidence" value="ECO:0007669"/>
    <property type="project" value="TreeGrafter"/>
</dbReference>
<evidence type="ECO:0000256" key="3">
    <source>
        <dbReference type="PROSITE-ProRule" id="PRU10141"/>
    </source>
</evidence>
<dbReference type="InterPro" id="IPR017441">
    <property type="entry name" value="Protein_kinase_ATP_BS"/>
</dbReference>
<feature type="compositionally biased region" description="Polar residues" evidence="5">
    <location>
        <begin position="22"/>
        <end position="33"/>
    </location>
</feature>